<proteinExistence type="predicted"/>
<protein>
    <recommendedName>
        <fullName evidence="1">pPIWI-RE three-gene island domain-containing protein</fullName>
    </recommendedName>
</protein>
<evidence type="ECO:0000313" key="3">
    <source>
        <dbReference type="Proteomes" id="UP000253383"/>
    </source>
</evidence>
<gene>
    <name evidence="2" type="ORF">DUE52_00620</name>
</gene>
<evidence type="ECO:0000313" key="2">
    <source>
        <dbReference type="EMBL" id="RCR71472.1"/>
    </source>
</evidence>
<keyword evidence="3" id="KW-1185">Reference proteome</keyword>
<dbReference type="Pfam" id="PF18155">
    <property type="entry name" value="pPIWI_RE_Z"/>
    <property type="match status" value="1"/>
</dbReference>
<dbReference type="InterPro" id="IPR055254">
    <property type="entry name" value="pPIWI_RE_Z"/>
</dbReference>
<dbReference type="OrthoDB" id="961137at2"/>
<dbReference type="RefSeq" id="WP_114404004.1">
    <property type="nucleotide sequence ID" value="NZ_QOWE01000001.1"/>
</dbReference>
<sequence length="153" mass="17309">MNALPLSNSPLARQLSPFPLHWQEPLATQLRFQHELPGQLANRLLNVELGLFLLSELLPLAPPQALPNLLNGEGLVYGERPVWKPRQHRYLNRARALLAPYQDRSVWLMALARYDALPTSLRAFCSQSPGSCGSEVSRSIFRSREELFRKALA</sequence>
<dbReference type="Proteomes" id="UP000253383">
    <property type="component" value="Unassembled WGS sequence"/>
</dbReference>
<name>A0A368JVH7_9BACT</name>
<accession>A0A368JVH7</accession>
<feature type="domain" description="pPIWI-RE three-gene island" evidence="1">
    <location>
        <begin position="40"/>
        <end position="152"/>
    </location>
</feature>
<evidence type="ECO:0000259" key="1">
    <source>
        <dbReference type="Pfam" id="PF18155"/>
    </source>
</evidence>
<dbReference type="EMBL" id="QOWE01000001">
    <property type="protein sequence ID" value="RCR71472.1"/>
    <property type="molecule type" value="Genomic_DNA"/>
</dbReference>
<dbReference type="AlphaFoldDB" id="A0A368JVH7"/>
<organism evidence="2 3">
    <name type="scientific">Larkinella punicea</name>
    <dbReference type="NCBI Taxonomy" id="2315727"/>
    <lineage>
        <taxon>Bacteria</taxon>
        <taxon>Pseudomonadati</taxon>
        <taxon>Bacteroidota</taxon>
        <taxon>Cytophagia</taxon>
        <taxon>Cytophagales</taxon>
        <taxon>Spirosomataceae</taxon>
        <taxon>Larkinella</taxon>
    </lineage>
</organism>
<reference evidence="2 3" key="1">
    <citation type="submission" date="2018-07" db="EMBL/GenBank/DDBJ databases">
        <title>Genome analysis of Larkinella rosea.</title>
        <authorList>
            <person name="Zhou Z."/>
            <person name="Wang G."/>
        </authorList>
    </citation>
    <scope>NUCLEOTIDE SEQUENCE [LARGE SCALE GENOMIC DNA]</scope>
    <source>
        <strain evidence="3">zzj9</strain>
    </source>
</reference>
<comment type="caution">
    <text evidence="2">The sequence shown here is derived from an EMBL/GenBank/DDBJ whole genome shotgun (WGS) entry which is preliminary data.</text>
</comment>